<dbReference type="Gene3D" id="3.90.70.10">
    <property type="entry name" value="Cysteine proteinases"/>
    <property type="match status" value="1"/>
</dbReference>
<dbReference type="Pfam" id="PF00443">
    <property type="entry name" value="UCH"/>
    <property type="match status" value="1"/>
</dbReference>
<name>A0A2S4UIH6_9BASI</name>
<dbReference type="PANTHER" id="PTHR24006:SF937">
    <property type="entry name" value="UBIQUITIN CARBOXYL-TERMINAL HYDROLASE"/>
    <property type="match status" value="1"/>
</dbReference>
<dbReference type="GO" id="GO:0004843">
    <property type="term" value="F:cysteine-type deubiquitinase activity"/>
    <property type="evidence" value="ECO:0007669"/>
    <property type="project" value="UniProtKB-UniRule"/>
</dbReference>
<feature type="domain" description="USP" evidence="3">
    <location>
        <begin position="227"/>
        <end position="586"/>
    </location>
</feature>
<keyword evidence="1" id="KW-0788">Thiol protease</keyword>
<comment type="catalytic activity">
    <reaction evidence="1">
        <text>Thiol-dependent hydrolysis of ester, thioester, amide, peptide and isopeptide bonds formed by the C-terminal Gly of ubiquitin (a 76-residue protein attached to proteins as an intracellular targeting signal).</text>
        <dbReference type="EC" id="3.4.19.12"/>
    </reaction>
</comment>
<dbReference type="GO" id="GO:0005634">
    <property type="term" value="C:nucleus"/>
    <property type="evidence" value="ECO:0007669"/>
    <property type="project" value="TreeGrafter"/>
</dbReference>
<dbReference type="VEuPathDB" id="FungiDB:PSTT_15286"/>
<dbReference type="EMBL" id="PKSL01000274">
    <property type="protein sequence ID" value="POV97059.1"/>
    <property type="molecule type" value="Genomic_DNA"/>
</dbReference>
<keyword evidence="1" id="KW-0645">Protease</keyword>
<dbReference type="PROSITE" id="PS50235">
    <property type="entry name" value="USP_3"/>
    <property type="match status" value="1"/>
</dbReference>
<gene>
    <name evidence="4" type="ORF">PSTT_15286</name>
</gene>
<dbReference type="GO" id="GO:0005829">
    <property type="term" value="C:cytosol"/>
    <property type="evidence" value="ECO:0007669"/>
    <property type="project" value="TreeGrafter"/>
</dbReference>
<proteinExistence type="inferred from homology"/>
<dbReference type="GO" id="GO:0006508">
    <property type="term" value="P:proteolysis"/>
    <property type="evidence" value="ECO:0007669"/>
    <property type="project" value="UniProtKB-KW"/>
</dbReference>
<dbReference type="PROSITE" id="PS00973">
    <property type="entry name" value="USP_2"/>
    <property type="match status" value="1"/>
</dbReference>
<evidence type="ECO:0000259" key="3">
    <source>
        <dbReference type="PROSITE" id="PS50235"/>
    </source>
</evidence>
<dbReference type="InterPro" id="IPR038765">
    <property type="entry name" value="Papain-like_cys_pep_sf"/>
</dbReference>
<feature type="region of interest" description="Disordered" evidence="2">
    <location>
        <begin position="1"/>
        <end position="48"/>
    </location>
</feature>
<dbReference type="InterPro" id="IPR050164">
    <property type="entry name" value="Peptidase_C19"/>
</dbReference>
<evidence type="ECO:0000256" key="2">
    <source>
        <dbReference type="SAM" id="MobiDB-lite"/>
    </source>
</evidence>
<dbReference type="PROSITE" id="PS00972">
    <property type="entry name" value="USP_1"/>
    <property type="match status" value="1"/>
</dbReference>
<comment type="caution">
    <text evidence="4">The sequence shown here is derived from an EMBL/GenBank/DDBJ whole genome shotgun (WGS) entry which is preliminary data.</text>
</comment>
<dbReference type="EC" id="3.4.19.12" evidence="1"/>
<dbReference type="AlphaFoldDB" id="A0A2S4UIH6"/>
<evidence type="ECO:0000256" key="1">
    <source>
        <dbReference type="RuleBase" id="RU366025"/>
    </source>
</evidence>
<dbReference type="Proteomes" id="UP000239156">
    <property type="component" value="Unassembled WGS sequence"/>
</dbReference>
<keyword evidence="5" id="KW-1185">Reference proteome</keyword>
<feature type="compositionally biased region" description="Low complexity" evidence="2">
    <location>
        <begin position="1"/>
        <end position="29"/>
    </location>
</feature>
<comment type="similarity">
    <text evidence="1">Belongs to the peptidase C19 family.</text>
</comment>
<accession>A0A2S4UIH6</accession>
<organism evidence="4 5">
    <name type="scientific">Puccinia striiformis</name>
    <dbReference type="NCBI Taxonomy" id="27350"/>
    <lineage>
        <taxon>Eukaryota</taxon>
        <taxon>Fungi</taxon>
        <taxon>Dikarya</taxon>
        <taxon>Basidiomycota</taxon>
        <taxon>Pucciniomycotina</taxon>
        <taxon>Pucciniomycetes</taxon>
        <taxon>Pucciniales</taxon>
        <taxon>Pucciniaceae</taxon>
        <taxon>Puccinia</taxon>
    </lineage>
</organism>
<dbReference type="InterPro" id="IPR028889">
    <property type="entry name" value="USP"/>
</dbReference>
<dbReference type="InterPro" id="IPR001394">
    <property type="entry name" value="Peptidase_C19_UCH"/>
</dbReference>
<dbReference type="GO" id="GO:0016579">
    <property type="term" value="P:protein deubiquitination"/>
    <property type="evidence" value="ECO:0007669"/>
    <property type="project" value="InterPro"/>
</dbReference>
<dbReference type="VEuPathDB" id="FungiDB:PSHT_03649"/>
<evidence type="ECO:0000313" key="5">
    <source>
        <dbReference type="Proteomes" id="UP000239156"/>
    </source>
</evidence>
<sequence length="588" mass="64914">MDILSLPFKTQPSSSSSSTESISKLSQQSLPKQTKKIKHSSSKNQPHRGACIHHQKSLFSHDESTIKNLITILKSLESSKDQLNLCTQFCLFCGSFSRPKVICLGCAGIFCYTSDHGDSGEDSSSGDLDSSACFLTGHATKSGKCQLGLDLICREFICLICGSLIQPEEPDLKLLTQRIFPLVKQSIGPGCLRPTTSMIFGKIHSPPTPKPLIYKSDLPPSPFEAPRGLRNLGNTCYMNVILQIILRIPELQSYFLSDHHNRLKHKTSLNEELWCCGCELVEILQLHSPSSTQNSKIGFVGNNSTTTTGLDSISPVGFLYSLWINSADGEDFAGYRESDAHECLLACLNQLHSATQVASTAAPSSTLPTLPTSTTSTSEVSGNCQCPIDLLFRCELSSQLVCGHCGITSHKIDPILDLSLEIGHLSHLEILRLEDCLDSFTKSERLKEKCYTCQNCNTASPETTKSLTISRLPHILCIQLKRFEQRGSSGSVKLDRHVKFPLLLNMKPYATTTFSPSEEGEEDTRPGSYYKLTGIVRHQGNVSSGHYQAIVYQDEQYFCFNDENVSILKLTEVLNVEAYILVYSFVLS</sequence>
<dbReference type="PANTHER" id="PTHR24006">
    <property type="entry name" value="UBIQUITIN CARBOXYL-TERMINAL HYDROLASE"/>
    <property type="match status" value="1"/>
</dbReference>
<reference evidence="4" key="1">
    <citation type="submission" date="2017-12" db="EMBL/GenBank/DDBJ databases">
        <title>Gene loss provides genomic basis for host adaptation in cereal stripe rust fungi.</title>
        <authorList>
            <person name="Xia C."/>
        </authorList>
    </citation>
    <scope>NUCLEOTIDE SEQUENCE [LARGE SCALE GENOMIC DNA]</scope>
    <source>
        <strain evidence="4">93-210</strain>
    </source>
</reference>
<dbReference type="InterPro" id="IPR018200">
    <property type="entry name" value="USP_CS"/>
</dbReference>
<dbReference type="SUPFAM" id="SSF54001">
    <property type="entry name" value="Cysteine proteinases"/>
    <property type="match status" value="1"/>
</dbReference>
<evidence type="ECO:0000313" key="4">
    <source>
        <dbReference type="EMBL" id="POV97059.1"/>
    </source>
</evidence>
<protein>
    <recommendedName>
        <fullName evidence="1">Ubiquitin carboxyl-terminal hydrolase</fullName>
        <ecNumber evidence="1">3.4.19.12</ecNumber>
    </recommendedName>
</protein>
<keyword evidence="1" id="KW-0833">Ubl conjugation pathway</keyword>
<keyword evidence="1" id="KW-0378">Hydrolase</keyword>